<dbReference type="OrthoDB" id="79455at2759"/>
<name>A0A9W2Z991_BIOGL</name>
<dbReference type="Proteomes" id="UP001165740">
    <property type="component" value="Chromosome 17"/>
</dbReference>
<dbReference type="GeneID" id="129923627"/>
<dbReference type="SMART" id="SM00513">
    <property type="entry name" value="SAP"/>
    <property type="match status" value="1"/>
</dbReference>
<dbReference type="InterPro" id="IPR003034">
    <property type="entry name" value="SAP_dom"/>
</dbReference>
<reference evidence="3" key="1">
    <citation type="submission" date="2025-08" db="UniProtKB">
        <authorList>
            <consortium name="RefSeq"/>
        </authorList>
    </citation>
    <scope>IDENTIFICATION</scope>
</reference>
<evidence type="ECO:0000259" key="1">
    <source>
        <dbReference type="PROSITE" id="PS50800"/>
    </source>
</evidence>
<dbReference type="Gene3D" id="1.10.720.30">
    <property type="entry name" value="SAP domain"/>
    <property type="match status" value="1"/>
</dbReference>
<dbReference type="PANTHER" id="PTHR45823">
    <property type="entry name" value="T-SNARE COILED-COIL HOMOLOGY DOMAIN-CONTAINING PROTEIN"/>
    <property type="match status" value="1"/>
</dbReference>
<evidence type="ECO:0000313" key="2">
    <source>
        <dbReference type="Proteomes" id="UP001165740"/>
    </source>
</evidence>
<keyword evidence="2" id="KW-1185">Reference proteome</keyword>
<dbReference type="OMA" id="HQLLELW"/>
<protein>
    <submittedName>
        <fullName evidence="3">Uncharacterized protein LOC129923627</fullName>
    </submittedName>
</protein>
<dbReference type="RefSeq" id="XP_055871503.1">
    <property type="nucleotide sequence ID" value="XM_056015528.1"/>
</dbReference>
<organism evidence="2 3">
    <name type="scientific">Biomphalaria glabrata</name>
    <name type="common">Bloodfluke planorb</name>
    <name type="synonym">Freshwater snail</name>
    <dbReference type="NCBI Taxonomy" id="6526"/>
    <lineage>
        <taxon>Eukaryota</taxon>
        <taxon>Metazoa</taxon>
        <taxon>Spiralia</taxon>
        <taxon>Lophotrochozoa</taxon>
        <taxon>Mollusca</taxon>
        <taxon>Gastropoda</taxon>
        <taxon>Heterobranchia</taxon>
        <taxon>Euthyneura</taxon>
        <taxon>Panpulmonata</taxon>
        <taxon>Hygrophila</taxon>
        <taxon>Lymnaeoidea</taxon>
        <taxon>Planorbidae</taxon>
        <taxon>Biomphalaria</taxon>
    </lineage>
</organism>
<proteinExistence type="predicted"/>
<dbReference type="PROSITE" id="PS50800">
    <property type="entry name" value="SAP"/>
    <property type="match status" value="1"/>
</dbReference>
<dbReference type="AlphaFoldDB" id="A0A9W2Z991"/>
<gene>
    <name evidence="3" type="primary">LOC129923627</name>
</gene>
<accession>A0A9W2Z991</accession>
<feature type="domain" description="SAP" evidence="1">
    <location>
        <begin position="9"/>
        <end position="43"/>
    </location>
</feature>
<dbReference type="SUPFAM" id="SSF68906">
    <property type="entry name" value="SAP domain"/>
    <property type="match status" value="1"/>
</dbReference>
<dbReference type="PANTHER" id="PTHR45823:SF1">
    <property type="entry name" value="T-SNARE COILED-COIL HOMOLOGY DOMAIN-CONTAINING PROTEIN"/>
    <property type="match status" value="1"/>
</dbReference>
<dbReference type="InterPro" id="IPR036361">
    <property type="entry name" value="SAP_dom_sf"/>
</dbReference>
<dbReference type="Pfam" id="PF02037">
    <property type="entry name" value="SAP"/>
    <property type="match status" value="1"/>
</dbReference>
<evidence type="ECO:0000313" key="3">
    <source>
        <dbReference type="RefSeq" id="XP_055871503.1"/>
    </source>
</evidence>
<sequence length="374" mass="42618">MASPIMKQLDQLLIKELKQELRYRGLKLGGSKETLTARLRQALIEEEEDLDSYQFEVGPDITELLGKMQEKMDTLDIGIRTMQDKIDTLDSGIRTELVSINQKITTMEVTMNQRVDVVKKDIEKLKVQVREGLSKAPVSNTGSMLPEGLVKMNTGSMLPEGLVKLKPPVFDGSVSWSVYRRQFEAAAKVNKWGSEEEKATALVLALREKASEVLQSIPNQQDYVAIVQAMELRYGDEHLQEVYRVQLKTRQQRVSETLQELKTDIERLAHLAYPTAAQEFLEVIVTDAFIDAVRDQELKKKLLIRVSGKRKASEALVYALSYEAAKNASINSHHGRRQEVQEEDLTQVLRRMTEVLEEYKPSRSHGAHQLLELW</sequence>